<reference evidence="2 3" key="1">
    <citation type="submission" date="2019-03" db="EMBL/GenBank/DDBJ databases">
        <title>Single cell metagenomics reveals metabolic interactions within the superorganism composed of flagellate Streblomastix strix and complex community of Bacteroidetes bacteria on its surface.</title>
        <authorList>
            <person name="Treitli S.C."/>
            <person name="Kolisko M."/>
            <person name="Husnik F."/>
            <person name="Keeling P."/>
            <person name="Hampl V."/>
        </authorList>
    </citation>
    <scope>NUCLEOTIDE SEQUENCE [LARGE SCALE GENOMIC DNA]</scope>
    <source>
        <strain evidence="2">ST1C</strain>
    </source>
</reference>
<feature type="compositionally biased region" description="Low complexity" evidence="1">
    <location>
        <begin position="207"/>
        <end position="220"/>
    </location>
</feature>
<organism evidence="2 3">
    <name type="scientific">Streblomastix strix</name>
    <dbReference type="NCBI Taxonomy" id="222440"/>
    <lineage>
        <taxon>Eukaryota</taxon>
        <taxon>Metamonada</taxon>
        <taxon>Preaxostyla</taxon>
        <taxon>Oxymonadida</taxon>
        <taxon>Streblomastigidae</taxon>
        <taxon>Streblomastix</taxon>
    </lineage>
</organism>
<proteinExistence type="predicted"/>
<evidence type="ECO:0000313" key="3">
    <source>
        <dbReference type="Proteomes" id="UP000324800"/>
    </source>
</evidence>
<evidence type="ECO:0000256" key="1">
    <source>
        <dbReference type="SAM" id="MobiDB-lite"/>
    </source>
</evidence>
<feature type="region of interest" description="Disordered" evidence="1">
    <location>
        <begin position="168"/>
        <end position="220"/>
    </location>
</feature>
<feature type="compositionally biased region" description="Low complexity" evidence="1">
    <location>
        <begin position="294"/>
        <end position="330"/>
    </location>
</feature>
<sequence>MAEELSFQAAQRAEDLDRMEERRRRFQIDVEQDAGSQPLKRPVDQSEELNDIRNERQKRFGNVIVEQDNSAQLYGGNYNSQVLPSPRGQKRQNLFRQVAKRPNLDEDQLYQNILERKRRAEKFSTVLRLTPKEEALLHRRELEEQQYPSNTSEIANKAVPNTSAVGVGVGVPVNKNPQQQTSGESKEWAEVSTLQQNKQTETNKTSQIPQIPQQTPQNKQIIAPRIQIPQPTTKIQAQQQIPTQSVQAIPQVQTVQVTESQKSEIGSDEPGDELEDVFGDEEQETDADKQKTNKVATTPKAKQQTAAAKVKAKQAAEAVKKTPAQAAKGTAKAKTKTSASAKKKQ</sequence>
<accession>A0A5J4VW23</accession>
<dbReference type="AlphaFoldDB" id="A0A5J4VW23"/>
<dbReference type="Proteomes" id="UP000324800">
    <property type="component" value="Unassembled WGS sequence"/>
</dbReference>
<gene>
    <name evidence="2" type="ORF">EZS28_018094</name>
</gene>
<evidence type="ECO:0000313" key="2">
    <source>
        <dbReference type="EMBL" id="KAA6386376.1"/>
    </source>
</evidence>
<feature type="compositionally biased region" description="Polar residues" evidence="1">
    <location>
        <begin position="192"/>
        <end position="206"/>
    </location>
</feature>
<name>A0A5J4VW23_9EUKA</name>
<dbReference type="EMBL" id="SNRW01004834">
    <property type="protein sequence ID" value="KAA6386376.1"/>
    <property type="molecule type" value="Genomic_DNA"/>
</dbReference>
<protein>
    <submittedName>
        <fullName evidence="2">Uncharacterized protein</fullName>
    </submittedName>
</protein>
<feature type="region of interest" description="Disordered" evidence="1">
    <location>
        <begin position="257"/>
        <end position="345"/>
    </location>
</feature>
<feature type="compositionally biased region" description="Basic residues" evidence="1">
    <location>
        <begin position="331"/>
        <end position="345"/>
    </location>
</feature>
<comment type="caution">
    <text evidence="2">The sequence shown here is derived from an EMBL/GenBank/DDBJ whole genome shotgun (WGS) entry which is preliminary data.</text>
</comment>
<feature type="compositionally biased region" description="Acidic residues" evidence="1">
    <location>
        <begin position="266"/>
        <end position="285"/>
    </location>
</feature>
<feature type="region of interest" description="Disordered" evidence="1">
    <location>
        <begin position="27"/>
        <end position="54"/>
    </location>
</feature>